<dbReference type="InterPro" id="IPR013325">
    <property type="entry name" value="RNA_pol_sigma_r2"/>
</dbReference>
<keyword evidence="2" id="KW-0805">Transcription regulation</keyword>
<sequence>MKNMWKRTCGRKEPDMNDLIKKAQERDADAFTELMQSQMQNMYKAARSLLSNEEDAADAISETILTCWEKIDRLREERYFRTWMTRILINKCKDIRNKKENLSFTEEMPDVEINEEGYSNLEWNEALGILDEKYRTVVILYYVEGFKMSEIAQILDIPEATVRTRIARARKTMAKEYYPEAERRRLI</sequence>
<proteinExistence type="inferred from homology"/>
<dbReference type="PANTHER" id="PTHR43133:SF51">
    <property type="entry name" value="RNA POLYMERASE SIGMA FACTOR"/>
    <property type="match status" value="1"/>
</dbReference>
<gene>
    <name evidence="7" type="ORF">K040078D81_05390</name>
</gene>
<organism evidence="7 8">
    <name type="scientific">Blautia hominis</name>
    <dbReference type="NCBI Taxonomy" id="2025493"/>
    <lineage>
        <taxon>Bacteria</taxon>
        <taxon>Bacillati</taxon>
        <taxon>Bacillota</taxon>
        <taxon>Clostridia</taxon>
        <taxon>Lachnospirales</taxon>
        <taxon>Lachnospiraceae</taxon>
        <taxon>Blautia</taxon>
    </lineage>
</organism>
<evidence type="ECO:0000259" key="6">
    <source>
        <dbReference type="Pfam" id="PF08281"/>
    </source>
</evidence>
<dbReference type="InterPro" id="IPR013249">
    <property type="entry name" value="RNA_pol_sigma70_r4_t2"/>
</dbReference>
<dbReference type="SUPFAM" id="SSF88946">
    <property type="entry name" value="Sigma2 domain of RNA polymerase sigma factors"/>
    <property type="match status" value="1"/>
</dbReference>
<keyword evidence="3" id="KW-0731">Sigma factor</keyword>
<reference evidence="7 8" key="1">
    <citation type="submission" date="2024-04" db="EMBL/GenBank/DDBJ databases">
        <title>Defined microbial consortia suppress multidrug-resistant proinflammatory Enterobacteriaceae via ecological control.</title>
        <authorList>
            <person name="Furuichi M."/>
            <person name="Kawaguchi T."/>
            <person name="Pust M."/>
            <person name="Yasuma K."/>
            <person name="Plichta D."/>
            <person name="Hasegawa N."/>
            <person name="Ohya T."/>
            <person name="Bhattarai S."/>
            <person name="Sasajima S."/>
            <person name="Aoto Y."/>
            <person name="Tuganbaev T."/>
            <person name="Yaginuma M."/>
            <person name="Ueda M."/>
            <person name="Okahashi N."/>
            <person name="Amafuji K."/>
            <person name="Kiridooshi Y."/>
            <person name="Sugita K."/>
            <person name="Strazar M."/>
            <person name="Skelly A."/>
            <person name="Suda W."/>
            <person name="Hattori M."/>
            <person name="Nakamoto N."/>
            <person name="Caballero S."/>
            <person name="Norman J."/>
            <person name="Olle B."/>
            <person name="Tanoue T."/>
            <person name="Arita M."/>
            <person name="Bucci V."/>
            <person name="Atarashi K."/>
            <person name="Xavier R."/>
            <person name="Honda K."/>
        </authorList>
    </citation>
    <scope>NUCLEOTIDE SEQUENCE [LARGE SCALE GENOMIC DNA]</scope>
    <source>
        <strain evidence="8">k04-0078-D8-1</strain>
    </source>
</reference>
<dbReference type="PANTHER" id="PTHR43133">
    <property type="entry name" value="RNA POLYMERASE ECF-TYPE SIGMA FACTO"/>
    <property type="match status" value="1"/>
</dbReference>
<dbReference type="InterPro" id="IPR014284">
    <property type="entry name" value="RNA_pol_sigma-70_dom"/>
</dbReference>
<evidence type="ECO:0000256" key="1">
    <source>
        <dbReference type="ARBA" id="ARBA00010641"/>
    </source>
</evidence>
<dbReference type="InterPro" id="IPR039425">
    <property type="entry name" value="RNA_pol_sigma-70-like"/>
</dbReference>
<evidence type="ECO:0000256" key="4">
    <source>
        <dbReference type="ARBA" id="ARBA00023163"/>
    </source>
</evidence>
<dbReference type="InterPro" id="IPR013324">
    <property type="entry name" value="RNA_pol_sigma_r3/r4-like"/>
</dbReference>
<protein>
    <submittedName>
        <fullName evidence="7">Sigma-70 family RNA polymerase sigma factor</fullName>
    </submittedName>
</protein>
<comment type="caution">
    <text evidence="7">The sequence shown here is derived from an EMBL/GenBank/DDBJ whole genome shotgun (WGS) entry which is preliminary data.</text>
</comment>
<accession>A0ABQ0B4Q0</accession>
<evidence type="ECO:0000259" key="5">
    <source>
        <dbReference type="Pfam" id="PF04542"/>
    </source>
</evidence>
<name>A0ABQ0B4Q0_9FIRM</name>
<evidence type="ECO:0000256" key="3">
    <source>
        <dbReference type="ARBA" id="ARBA00023082"/>
    </source>
</evidence>
<evidence type="ECO:0000313" key="8">
    <source>
        <dbReference type="Proteomes" id="UP001600943"/>
    </source>
</evidence>
<dbReference type="Pfam" id="PF04542">
    <property type="entry name" value="Sigma70_r2"/>
    <property type="match status" value="1"/>
</dbReference>
<dbReference type="Proteomes" id="UP001600943">
    <property type="component" value="Unassembled WGS sequence"/>
</dbReference>
<dbReference type="CDD" id="cd06171">
    <property type="entry name" value="Sigma70_r4"/>
    <property type="match status" value="1"/>
</dbReference>
<comment type="similarity">
    <text evidence="1">Belongs to the sigma-70 factor family. ECF subfamily.</text>
</comment>
<dbReference type="Gene3D" id="1.10.1740.10">
    <property type="match status" value="1"/>
</dbReference>
<dbReference type="InterPro" id="IPR036388">
    <property type="entry name" value="WH-like_DNA-bd_sf"/>
</dbReference>
<dbReference type="NCBIfam" id="TIGR02937">
    <property type="entry name" value="sigma70-ECF"/>
    <property type="match status" value="1"/>
</dbReference>
<keyword evidence="8" id="KW-1185">Reference proteome</keyword>
<evidence type="ECO:0000256" key="2">
    <source>
        <dbReference type="ARBA" id="ARBA00023015"/>
    </source>
</evidence>
<dbReference type="EMBL" id="BAABYW010000001">
    <property type="protein sequence ID" value="GAA6406422.1"/>
    <property type="molecule type" value="Genomic_DNA"/>
</dbReference>
<feature type="domain" description="RNA polymerase sigma-70 region 2" evidence="5">
    <location>
        <begin position="40"/>
        <end position="98"/>
    </location>
</feature>
<evidence type="ECO:0000313" key="7">
    <source>
        <dbReference type="EMBL" id="GAA6406422.1"/>
    </source>
</evidence>
<dbReference type="SUPFAM" id="SSF88659">
    <property type="entry name" value="Sigma3 and sigma4 domains of RNA polymerase sigma factors"/>
    <property type="match status" value="1"/>
</dbReference>
<dbReference type="Pfam" id="PF08281">
    <property type="entry name" value="Sigma70_r4_2"/>
    <property type="match status" value="1"/>
</dbReference>
<feature type="domain" description="RNA polymerase sigma factor 70 region 4 type 2" evidence="6">
    <location>
        <begin position="125"/>
        <end position="173"/>
    </location>
</feature>
<dbReference type="InterPro" id="IPR007627">
    <property type="entry name" value="RNA_pol_sigma70_r2"/>
</dbReference>
<dbReference type="Gene3D" id="1.10.10.10">
    <property type="entry name" value="Winged helix-like DNA-binding domain superfamily/Winged helix DNA-binding domain"/>
    <property type="match status" value="1"/>
</dbReference>
<keyword evidence="4" id="KW-0804">Transcription</keyword>